<name>A0ABD6WNQ0_HAEIF</name>
<protein>
    <submittedName>
        <fullName evidence="2">Uncharacterized protein</fullName>
    </submittedName>
</protein>
<sequence>MCEKNDIGGTEWETLGKGRFLLLQNQYGEYSLWLESQDGFRERYSMEKLEEWMNLALEQGVVNDGNIKLSRSFTFRPKEPRVDLRLSAEVPDENRHSSQDNLPTHQAQQYFDNEYVGK</sequence>
<proteinExistence type="predicted"/>
<gene>
    <name evidence="2" type="ORF">BV022_01477</name>
</gene>
<accession>A0ABD6WNQ0</accession>
<feature type="region of interest" description="Disordered" evidence="1">
    <location>
        <begin position="88"/>
        <end position="118"/>
    </location>
</feature>
<dbReference type="AlphaFoldDB" id="A0ABD6WNQ0"/>
<reference evidence="2" key="1">
    <citation type="submission" date="2017-02" db="EMBL/GenBank/DDBJ databases">
        <title>Haemophilus influenzae in COPD genome sequencing project.</title>
        <authorList>
            <person name="Murphy T.F."/>
            <person name="Kong Y."/>
            <person name="Nadendla S."/>
            <person name="Tettelin H."/>
            <person name="Pettigrew M."/>
        </authorList>
    </citation>
    <scope>NUCLEOTIDE SEQUENCE [LARGE SCALE GENOMIC DNA]</scope>
    <source>
        <strain evidence="2">19P94H1</strain>
    </source>
</reference>
<feature type="compositionally biased region" description="Basic and acidic residues" evidence="1">
    <location>
        <begin position="88"/>
        <end position="98"/>
    </location>
</feature>
<comment type="caution">
    <text evidence="2">The sequence shown here is derived from an EMBL/GenBank/DDBJ whole genome shotgun (WGS) entry which is preliminary data.</text>
</comment>
<organism evidence="2">
    <name type="scientific">Haemophilus influenzae</name>
    <dbReference type="NCBI Taxonomy" id="727"/>
    <lineage>
        <taxon>Bacteria</taxon>
        <taxon>Pseudomonadati</taxon>
        <taxon>Pseudomonadota</taxon>
        <taxon>Gammaproteobacteria</taxon>
        <taxon>Pasteurellales</taxon>
        <taxon>Pasteurellaceae</taxon>
        <taxon>Haemophilus</taxon>
    </lineage>
</organism>
<dbReference type="RefSeq" id="WP_042593896.1">
    <property type="nucleotide sequence ID" value="NZ_AP018766.1"/>
</dbReference>
<evidence type="ECO:0000256" key="1">
    <source>
        <dbReference type="SAM" id="MobiDB-lite"/>
    </source>
</evidence>
<dbReference type="EMBL" id="MZKM01000051">
    <property type="protein sequence ID" value="PRL89059.1"/>
    <property type="molecule type" value="Genomic_DNA"/>
</dbReference>
<evidence type="ECO:0000313" key="2">
    <source>
        <dbReference type="EMBL" id="PRL89059.1"/>
    </source>
</evidence>
<feature type="compositionally biased region" description="Polar residues" evidence="1">
    <location>
        <begin position="99"/>
        <end position="111"/>
    </location>
</feature>